<name>A0A1B1A5X2_9RHOB</name>
<evidence type="ECO:0000313" key="2">
    <source>
        <dbReference type="EMBL" id="ANP41907.1"/>
    </source>
</evidence>
<dbReference type="RefSeq" id="WP_005628336.1">
    <property type="nucleotide sequence ID" value="NZ_CP015230.1"/>
</dbReference>
<dbReference type="GeneID" id="28250991"/>
<accession>A0A1B1A5X2</accession>
<dbReference type="InterPro" id="IPR046911">
    <property type="entry name" value="ABC-3C_CTD9"/>
</dbReference>
<dbReference type="STRING" id="1265309.K529_014115"/>
<feature type="domain" description="ABC-three component systems C-terminal" evidence="1">
    <location>
        <begin position="71"/>
        <end position="182"/>
    </location>
</feature>
<reference evidence="2 3" key="1">
    <citation type="journal article" date="2016" name="ISME J.">
        <title>Global occurrence and heterogeneity of the Roseobacter-clade species Ruegeria mobilis.</title>
        <authorList>
            <person name="Sonnenschein E."/>
            <person name="Gram L."/>
        </authorList>
    </citation>
    <scope>NUCLEOTIDE SEQUENCE [LARGE SCALE GENOMIC DNA]</scope>
    <source>
        <strain evidence="2 3">F1926</strain>
    </source>
</reference>
<dbReference type="KEGG" id="rmb:K529_014115"/>
<dbReference type="OrthoDB" id="7366506at2"/>
<dbReference type="AlphaFoldDB" id="A0A1B1A5X2"/>
<evidence type="ECO:0000259" key="1">
    <source>
        <dbReference type="Pfam" id="PF20285"/>
    </source>
</evidence>
<organism evidence="2 3">
    <name type="scientific">Tritonibacter mobilis F1926</name>
    <dbReference type="NCBI Taxonomy" id="1265309"/>
    <lineage>
        <taxon>Bacteria</taxon>
        <taxon>Pseudomonadati</taxon>
        <taxon>Pseudomonadota</taxon>
        <taxon>Alphaproteobacteria</taxon>
        <taxon>Rhodobacterales</taxon>
        <taxon>Paracoccaceae</taxon>
        <taxon>Tritonibacter</taxon>
    </lineage>
</organism>
<dbReference type="EMBL" id="CP015230">
    <property type="protein sequence ID" value="ANP41907.1"/>
    <property type="molecule type" value="Genomic_DNA"/>
</dbReference>
<protein>
    <recommendedName>
        <fullName evidence="1">ABC-three component systems C-terminal domain-containing protein</fullName>
    </recommendedName>
</protein>
<evidence type="ECO:0000313" key="3">
    <source>
        <dbReference type="Proteomes" id="UP000013243"/>
    </source>
</evidence>
<sequence>MAVGVNQRGATAGHDVVAGNKTVNHYAASAGHIEVLLEKLKTQIEQDDHARETIEELTRYHTRKSVDGIDGLEAKLDAAGLSHIFLRAIEQKEEFVKLLERYSLYSSAQQIFAHFLSKAENRFNYMIHPEVVIKSESEINCMVIQYIVDPIIEECGSEVFSLTYDHVFGMVYWLAEQCFVRWHK</sequence>
<dbReference type="Proteomes" id="UP000013243">
    <property type="component" value="Chromosome"/>
</dbReference>
<gene>
    <name evidence="2" type="ORF">K529_014115</name>
</gene>
<proteinExistence type="predicted"/>
<dbReference type="Pfam" id="PF20285">
    <property type="entry name" value="CTD9"/>
    <property type="match status" value="1"/>
</dbReference>